<evidence type="ECO:0000256" key="1">
    <source>
        <dbReference type="SAM" id="MobiDB-lite"/>
    </source>
</evidence>
<feature type="compositionally biased region" description="Basic and acidic residues" evidence="1">
    <location>
        <begin position="9"/>
        <end position="19"/>
    </location>
</feature>
<comment type="caution">
    <text evidence="2">The sequence shown here is derived from an EMBL/GenBank/DDBJ whole genome shotgun (WGS) entry which is preliminary data.</text>
</comment>
<dbReference type="RefSeq" id="WP_123457945.1">
    <property type="nucleotide sequence ID" value="NZ_JBEYXG010000002.1"/>
</dbReference>
<dbReference type="EMBL" id="JBIRUI010000012">
    <property type="protein sequence ID" value="MFI1717044.1"/>
    <property type="molecule type" value="Genomic_DNA"/>
</dbReference>
<proteinExistence type="predicted"/>
<dbReference type="Pfam" id="PF19565">
    <property type="entry name" value="DUF6087"/>
    <property type="match status" value="1"/>
</dbReference>
<evidence type="ECO:0000313" key="3">
    <source>
        <dbReference type="Proteomes" id="UP001611339"/>
    </source>
</evidence>
<organism evidence="2 3">
    <name type="scientific">Streptomyces litmocidini</name>
    <dbReference type="NCBI Taxonomy" id="67318"/>
    <lineage>
        <taxon>Bacteria</taxon>
        <taxon>Bacillati</taxon>
        <taxon>Actinomycetota</taxon>
        <taxon>Actinomycetes</taxon>
        <taxon>Kitasatosporales</taxon>
        <taxon>Streptomycetaceae</taxon>
        <taxon>Streptomyces</taxon>
    </lineage>
</organism>
<accession>A0ABW7UDY9</accession>
<dbReference type="InterPro" id="IPR045733">
    <property type="entry name" value="DUF6087"/>
</dbReference>
<feature type="region of interest" description="Disordered" evidence="1">
    <location>
        <begin position="1"/>
        <end position="43"/>
    </location>
</feature>
<feature type="region of interest" description="Disordered" evidence="1">
    <location>
        <begin position="73"/>
        <end position="108"/>
    </location>
</feature>
<evidence type="ECO:0000313" key="2">
    <source>
        <dbReference type="EMBL" id="MFI1717044.1"/>
    </source>
</evidence>
<gene>
    <name evidence="2" type="ORF">ACH407_26165</name>
</gene>
<sequence>MQDDEPLEEWARRRAERRAASKGKRRAMPLGEGPHRGAHVDPGAPRAIEEWTGAEWSVVGVAENLAVAQALLHPSPPVQEKPVEWDRPALGKGRGRHRKPSPADERDQ</sequence>
<name>A0ABW7UDY9_9ACTN</name>
<dbReference type="Proteomes" id="UP001611339">
    <property type="component" value="Unassembled WGS sequence"/>
</dbReference>
<keyword evidence="3" id="KW-1185">Reference proteome</keyword>
<protein>
    <submittedName>
        <fullName evidence="2">DUF6087 family protein</fullName>
    </submittedName>
</protein>
<reference evidence="2 3" key="1">
    <citation type="submission" date="2024-10" db="EMBL/GenBank/DDBJ databases">
        <title>The Natural Products Discovery Center: Release of the First 8490 Sequenced Strains for Exploring Actinobacteria Biosynthetic Diversity.</title>
        <authorList>
            <person name="Kalkreuter E."/>
            <person name="Kautsar S.A."/>
            <person name="Yang D."/>
            <person name="Bader C.D."/>
            <person name="Teijaro C.N."/>
            <person name="Fluegel L."/>
            <person name="Davis C.M."/>
            <person name="Simpson J.R."/>
            <person name="Lauterbach L."/>
            <person name="Steele A.D."/>
            <person name="Gui C."/>
            <person name="Meng S."/>
            <person name="Li G."/>
            <person name="Viehrig K."/>
            <person name="Ye F."/>
            <person name="Su P."/>
            <person name="Kiefer A.F."/>
            <person name="Nichols A."/>
            <person name="Cepeda A.J."/>
            <person name="Yan W."/>
            <person name="Fan B."/>
            <person name="Jiang Y."/>
            <person name="Adhikari A."/>
            <person name="Zheng C.-J."/>
            <person name="Schuster L."/>
            <person name="Cowan T.M."/>
            <person name="Smanski M.J."/>
            <person name="Chevrette M.G."/>
            <person name="De Carvalho L.P.S."/>
            <person name="Shen B."/>
        </authorList>
    </citation>
    <scope>NUCLEOTIDE SEQUENCE [LARGE SCALE GENOMIC DNA]</scope>
    <source>
        <strain evidence="2 3">NPDC020602</strain>
    </source>
</reference>